<dbReference type="EMBL" id="PDJE01000001">
    <property type="protein sequence ID" value="PFG31077.1"/>
    <property type="molecule type" value="Genomic_DNA"/>
</dbReference>
<sequence length="205" mass="22034">MFIITADQIDSRHTKDAVSGTLTALNTKHARALELPAERTAGDEIQLITDDAHTALTITLGLFRESRWSIGLGVGDVALPLGESTRASTGDAFFAARAAVERAKPRPVRFACEGGERVDRQSVEDFDALVSILLLVLDRRTDGGWEVHDLLAMGMTQAEAAEKLGITAGAVSLRVRAAGIRQEDAAAKALVRMLEELNAMSRIGR</sequence>
<proteinExistence type="predicted"/>
<protein>
    <recommendedName>
        <fullName evidence="3">SatD family protein</fullName>
    </recommendedName>
</protein>
<comment type="caution">
    <text evidence="1">The sequence shown here is derived from an EMBL/GenBank/DDBJ whole genome shotgun (WGS) entry which is preliminary data.</text>
</comment>
<keyword evidence="2" id="KW-1185">Reference proteome</keyword>
<accession>A0A2A9DWA8</accession>
<reference evidence="1 2" key="1">
    <citation type="submission" date="2017-10" db="EMBL/GenBank/DDBJ databases">
        <title>Sequencing the genomes of 1000 actinobacteria strains.</title>
        <authorList>
            <person name="Klenk H.-P."/>
        </authorList>
    </citation>
    <scope>NUCLEOTIDE SEQUENCE [LARGE SCALE GENOMIC DNA]</scope>
    <source>
        <strain evidence="1 2">DSM 21798</strain>
    </source>
</reference>
<evidence type="ECO:0000313" key="2">
    <source>
        <dbReference type="Proteomes" id="UP000221369"/>
    </source>
</evidence>
<dbReference type="Proteomes" id="UP000221369">
    <property type="component" value="Unassembled WGS sequence"/>
</dbReference>
<dbReference type="AlphaFoldDB" id="A0A2A9DWA8"/>
<evidence type="ECO:0000313" key="1">
    <source>
        <dbReference type="EMBL" id="PFG31077.1"/>
    </source>
</evidence>
<organism evidence="1 2">
    <name type="scientific">Paramicrobacterium agarici</name>
    <dbReference type="NCBI Taxonomy" id="630514"/>
    <lineage>
        <taxon>Bacteria</taxon>
        <taxon>Bacillati</taxon>
        <taxon>Actinomycetota</taxon>
        <taxon>Actinomycetes</taxon>
        <taxon>Micrococcales</taxon>
        <taxon>Microbacteriaceae</taxon>
        <taxon>Paramicrobacterium</taxon>
    </lineage>
</organism>
<dbReference type="RefSeq" id="WP_098407462.1">
    <property type="nucleotide sequence ID" value="NZ_PDJE01000001.1"/>
</dbReference>
<evidence type="ECO:0008006" key="3">
    <source>
        <dbReference type="Google" id="ProtNLM"/>
    </source>
</evidence>
<name>A0A2A9DWA8_9MICO</name>
<gene>
    <name evidence="1" type="ORF">ATJ78_2023</name>
</gene>